<feature type="domain" description="CYTH" evidence="1">
    <location>
        <begin position="1"/>
        <end position="170"/>
    </location>
</feature>
<dbReference type="EMBL" id="JARPUR010000001">
    <property type="protein sequence ID" value="KAK4886451.1"/>
    <property type="molecule type" value="Genomic_DNA"/>
</dbReference>
<evidence type="ECO:0000313" key="3">
    <source>
        <dbReference type="Proteomes" id="UP001353858"/>
    </source>
</evidence>
<evidence type="ECO:0000259" key="1">
    <source>
        <dbReference type="PROSITE" id="PS51707"/>
    </source>
</evidence>
<dbReference type="Pfam" id="PF01928">
    <property type="entry name" value="CYTH"/>
    <property type="match status" value="1"/>
</dbReference>
<sequence length="170" mass="19118">MRNIEIKAKVRDLTNLLSKAEHVSNSKGCIINQYDTFYKVPQGRLKLRKFESGDSELIFYERPDAEGPKMSSYEKCCIKSIETDALSNVLGKALGFDGTVKKTRHLFMVEKTRIHVDIVEGLGTFMELEVALGPNESIEEGEIIARLLMKKLGIDTEDLLAGAYSDMLKK</sequence>
<accession>A0AAN7PMR2</accession>
<dbReference type="SMART" id="SM01118">
    <property type="entry name" value="CYTH"/>
    <property type="match status" value="1"/>
</dbReference>
<dbReference type="InterPro" id="IPR023577">
    <property type="entry name" value="CYTH_domain"/>
</dbReference>
<comment type="caution">
    <text evidence="2">The sequence shown here is derived from an EMBL/GenBank/DDBJ whole genome shotgun (WGS) entry which is preliminary data.</text>
</comment>
<evidence type="ECO:0000313" key="2">
    <source>
        <dbReference type="EMBL" id="KAK4886451.1"/>
    </source>
</evidence>
<keyword evidence="3" id="KW-1185">Reference proteome</keyword>
<name>A0AAN7PMR2_9COLE</name>
<protein>
    <recommendedName>
        <fullName evidence="1">CYTH domain-containing protein</fullName>
    </recommendedName>
</protein>
<dbReference type="PANTHER" id="PTHR21028:SF2">
    <property type="entry name" value="CYTH DOMAIN-CONTAINING PROTEIN"/>
    <property type="match status" value="1"/>
</dbReference>
<dbReference type="AlphaFoldDB" id="A0AAN7PMR2"/>
<dbReference type="PANTHER" id="PTHR21028">
    <property type="entry name" value="SI:CH211-156B7.4"/>
    <property type="match status" value="1"/>
</dbReference>
<reference evidence="3" key="1">
    <citation type="submission" date="2023-01" db="EMBL/GenBank/DDBJ databases">
        <title>Key to firefly adult light organ development and bioluminescence: homeobox transcription factors regulate luciferase expression and transportation to peroxisome.</title>
        <authorList>
            <person name="Fu X."/>
        </authorList>
    </citation>
    <scope>NUCLEOTIDE SEQUENCE [LARGE SCALE GENOMIC DNA]</scope>
</reference>
<dbReference type="GO" id="GO:0016462">
    <property type="term" value="F:pyrophosphatase activity"/>
    <property type="evidence" value="ECO:0007669"/>
    <property type="project" value="UniProtKB-ARBA"/>
</dbReference>
<dbReference type="CDD" id="cd07890">
    <property type="entry name" value="CYTH-like_AC_IV-like"/>
    <property type="match status" value="1"/>
</dbReference>
<dbReference type="PROSITE" id="PS51707">
    <property type="entry name" value="CYTH"/>
    <property type="match status" value="1"/>
</dbReference>
<dbReference type="InterPro" id="IPR008173">
    <property type="entry name" value="Adenylyl_cyclase_CyaB"/>
</dbReference>
<proteinExistence type="predicted"/>
<dbReference type="InterPro" id="IPR033469">
    <property type="entry name" value="CYTH-like_dom_sf"/>
</dbReference>
<organism evidence="2 3">
    <name type="scientific">Aquatica leii</name>
    <dbReference type="NCBI Taxonomy" id="1421715"/>
    <lineage>
        <taxon>Eukaryota</taxon>
        <taxon>Metazoa</taxon>
        <taxon>Ecdysozoa</taxon>
        <taxon>Arthropoda</taxon>
        <taxon>Hexapoda</taxon>
        <taxon>Insecta</taxon>
        <taxon>Pterygota</taxon>
        <taxon>Neoptera</taxon>
        <taxon>Endopterygota</taxon>
        <taxon>Coleoptera</taxon>
        <taxon>Polyphaga</taxon>
        <taxon>Elateriformia</taxon>
        <taxon>Elateroidea</taxon>
        <taxon>Lampyridae</taxon>
        <taxon>Luciolinae</taxon>
        <taxon>Aquatica</taxon>
    </lineage>
</organism>
<dbReference type="Proteomes" id="UP001353858">
    <property type="component" value="Unassembled WGS sequence"/>
</dbReference>
<dbReference type="Gene3D" id="2.40.320.10">
    <property type="entry name" value="Hypothetical Protein Pfu-838710-001"/>
    <property type="match status" value="1"/>
</dbReference>
<gene>
    <name evidence="2" type="ORF">RN001_002722</name>
</gene>
<dbReference type="SUPFAM" id="SSF55154">
    <property type="entry name" value="CYTH-like phosphatases"/>
    <property type="match status" value="1"/>
</dbReference>